<comment type="subunit">
    <text evidence="2">Monomer. Interacts with PqqE.</text>
</comment>
<dbReference type="EMBL" id="QGLF01000005">
    <property type="protein sequence ID" value="PWR19195.1"/>
    <property type="molecule type" value="Genomic_DNA"/>
</dbReference>
<proteinExistence type="predicted"/>
<evidence type="ECO:0000313" key="4">
    <source>
        <dbReference type="EMBL" id="PWR19195.1"/>
    </source>
</evidence>
<keyword evidence="5" id="KW-1185">Reference proteome</keyword>
<accession>A0A317E221</accession>
<dbReference type="GO" id="GO:0018189">
    <property type="term" value="P:pyrroloquinoline quinone biosynthetic process"/>
    <property type="evidence" value="ECO:0007669"/>
    <property type="project" value="UniProtKB-UniPathway"/>
</dbReference>
<comment type="caution">
    <text evidence="4">The sequence shown here is derived from an EMBL/GenBank/DDBJ whole genome shotgun (WGS) entry which is preliminary data.</text>
</comment>
<dbReference type="Pfam" id="PF05402">
    <property type="entry name" value="PqqD"/>
    <property type="match status" value="1"/>
</dbReference>
<organism evidence="4 5">
    <name type="scientific">Zavarzinia compransoris</name>
    <dbReference type="NCBI Taxonomy" id="1264899"/>
    <lineage>
        <taxon>Bacteria</taxon>
        <taxon>Pseudomonadati</taxon>
        <taxon>Pseudomonadota</taxon>
        <taxon>Alphaproteobacteria</taxon>
        <taxon>Rhodospirillales</taxon>
        <taxon>Zavarziniaceae</taxon>
        <taxon>Zavarzinia</taxon>
    </lineage>
</organism>
<evidence type="ECO:0000256" key="3">
    <source>
        <dbReference type="ARBA" id="ARBA00022905"/>
    </source>
</evidence>
<dbReference type="AlphaFoldDB" id="A0A317E221"/>
<sequence length="83" mass="9036">MPRLAPGARLAYDGRRGQWLIQAPERFVLLDEIAHAVVSRLDGRTRLAQVIDGLAGDYGAPRAEVAADVTTLITDLVERGVVR</sequence>
<dbReference type="InterPro" id="IPR022479">
    <property type="entry name" value="PqqD_bac"/>
</dbReference>
<dbReference type="UniPathway" id="UPA00539"/>
<dbReference type="InterPro" id="IPR041881">
    <property type="entry name" value="PqqD_sf"/>
</dbReference>
<name>A0A317E221_9PROT</name>
<dbReference type="Gene3D" id="1.10.10.1150">
    <property type="entry name" value="Coenzyme PQQ synthesis protein D (PqqD)"/>
    <property type="match status" value="1"/>
</dbReference>
<protein>
    <submittedName>
        <fullName evidence="4">Pyrroloquinoline quinone biosynthesis peptide chaperone PqqD</fullName>
    </submittedName>
</protein>
<dbReference type="Proteomes" id="UP000246077">
    <property type="component" value="Unassembled WGS sequence"/>
</dbReference>
<dbReference type="OrthoDB" id="7995890at2"/>
<dbReference type="NCBIfam" id="TIGR03859">
    <property type="entry name" value="PQQ_PqqD"/>
    <property type="match status" value="1"/>
</dbReference>
<comment type="pathway">
    <text evidence="1">Cofactor biosynthesis; pyrroloquinoline quinone biosynthesis.</text>
</comment>
<evidence type="ECO:0000256" key="1">
    <source>
        <dbReference type="ARBA" id="ARBA00004886"/>
    </source>
</evidence>
<dbReference type="GO" id="GO:0048038">
    <property type="term" value="F:quinone binding"/>
    <property type="evidence" value="ECO:0007669"/>
    <property type="project" value="InterPro"/>
</dbReference>
<keyword evidence="3" id="KW-0884">PQQ biosynthesis</keyword>
<dbReference type="InterPro" id="IPR008792">
    <property type="entry name" value="PQQD"/>
</dbReference>
<evidence type="ECO:0000256" key="2">
    <source>
        <dbReference type="ARBA" id="ARBA00011741"/>
    </source>
</evidence>
<evidence type="ECO:0000313" key="5">
    <source>
        <dbReference type="Proteomes" id="UP000246077"/>
    </source>
</evidence>
<gene>
    <name evidence="4" type="primary">pqqD</name>
    <name evidence="4" type="ORF">DKG75_17040</name>
</gene>
<reference evidence="5" key="1">
    <citation type="submission" date="2018-05" db="EMBL/GenBank/DDBJ databases">
        <title>Zavarzinia sp. HR-AS.</title>
        <authorList>
            <person name="Lee Y."/>
            <person name="Jeon C.O."/>
        </authorList>
    </citation>
    <scope>NUCLEOTIDE SEQUENCE [LARGE SCALE GENOMIC DNA]</scope>
    <source>
        <strain evidence="5">DSM 1231</strain>
    </source>
</reference>